<comment type="caution">
    <text evidence="1">The sequence shown here is derived from an EMBL/GenBank/DDBJ whole genome shotgun (WGS) entry which is preliminary data.</text>
</comment>
<reference evidence="2" key="2">
    <citation type="journal article" date="2018" name="BMC Genomics">
        <title>Genomic insights into host adaptation between the wheat stripe rust pathogen (Puccinia striiformis f. sp. tritici) and the barley stripe rust pathogen (Puccinia striiformis f. sp. hordei).</title>
        <authorList>
            <person name="Xia C."/>
            <person name="Wang M."/>
            <person name="Yin C."/>
            <person name="Cornejo O.E."/>
            <person name="Hulbert S.H."/>
            <person name="Chen X."/>
        </authorList>
    </citation>
    <scope>NUCLEOTIDE SEQUENCE [LARGE SCALE GENOMIC DNA]</scope>
    <source>
        <strain evidence="2">93TX-2</strain>
    </source>
</reference>
<proteinExistence type="predicted"/>
<evidence type="ECO:0000313" key="1">
    <source>
        <dbReference type="EMBL" id="POW20495.1"/>
    </source>
</evidence>
<accession>A0A2S4WFD1</accession>
<keyword evidence="2" id="KW-1185">Reference proteome</keyword>
<reference evidence="2" key="3">
    <citation type="journal article" date="2018" name="Mol. Plant Microbe Interact.">
        <title>Genome sequence resources for the wheat stripe rust pathogen (Puccinia striiformis f. sp. tritici) and the barley stripe rust pathogen (Puccinia striiformis f. sp. hordei).</title>
        <authorList>
            <person name="Xia C."/>
            <person name="Wang M."/>
            <person name="Yin C."/>
            <person name="Cornejo O.E."/>
            <person name="Hulbert S.H."/>
            <person name="Chen X."/>
        </authorList>
    </citation>
    <scope>NUCLEOTIDE SEQUENCE [LARGE SCALE GENOMIC DNA]</scope>
    <source>
        <strain evidence="2">93TX-2</strain>
    </source>
</reference>
<dbReference type="Proteomes" id="UP000238274">
    <property type="component" value="Unassembled WGS sequence"/>
</dbReference>
<dbReference type="EMBL" id="PKSM01000032">
    <property type="protein sequence ID" value="POW20495.1"/>
    <property type="molecule type" value="Genomic_DNA"/>
</dbReference>
<gene>
    <name evidence="1" type="ORF">PSHT_03391</name>
</gene>
<organism evidence="1 2">
    <name type="scientific">Puccinia striiformis</name>
    <dbReference type="NCBI Taxonomy" id="27350"/>
    <lineage>
        <taxon>Eukaryota</taxon>
        <taxon>Fungi</taxon>
        <taxon>Dikarya</taxon>
        <taxon>Basidiomycota</taxon>
        <taxon>Pucciniomycotina</taxon>
        <taxon>Pucciniomycetes</taxon>
        <taxon>Pucciniales</taxon>
        <taxon>Pucciniaceae</taxon>
        <taxon>Puccinia</taxon>
    </lineage>
</organism>
<protein>
    <submittedName>
        <fullName evidence="1">Uncharacterized protein</fullName>
    </submittedName>
</protein>
<sequence length="115" mass="12192">MCSLLNPFSLVLMLRLSDKAIVRVLGSRRMSLVLLTFVYMISNADPGASVDTINRVDAGPENPTVAANKNEAAGSAHAGIPAINATIRRQVPDVGQVRSVSVTSLNNELDTLESS</sequence>
<dbReference type="VEuPathDB" id="FungiDB:PSTT_15438"/>
<dbReference type="AlphaFoldDB" id="A0A2S4WFD1"/>
<dbReference type="VEuPathDB" id="FungiDB:PSHT_03391"/>
<name>A0A2S4WFD1_9BASI</name>
<reference evidence="1 2" key="1">
    <citation type="submission" date="2017-12" db="EMBL/GenBank/DDBJ databases">
        <title>Gene loss provides genomic basis for host adaptation in cereal stripe rust fungi.</title>
        <authorList>
            <person name="Xia C."/>
        </authorList>
    </citation>
    <scope>NUCLEOTIDE SEQUENCE [LARGE SCALE GENOMIC DNA]</scope>
    <source>
        <strain evidence="1 2">93TX-2</strain>
    </source>
</reference>
<evidence type="ECO:0000313" key="2">
    <source>
        <dbReference type="Proteomes" id="UP000238274"/>
    </source>
</evidence>